<evidence type="ECO:0000313" key="11">
    <source>
        <dbReference type="Proteomes" id="UP001198701"/>
    </source>
</evidence>
<evidence type="ECO:0000259" key="8">
    <source>
        <dbReference type="PROSITE" id="PS50110"/>
    </source>
</evidence>
<dbReference type="Gene3D" id="3.40.50.2300">
    <property type="match status" value="1"/>
</dbReference>
<protein>
    <recommendedName>
        <fullName evidence="2">histidine kinase</fullName>
        <ecNumber evidence="2">2.7.13.3</ecNumber>
    </recommendedName>
</protein>
<evidence type="ECO:0000256" key="6">
    <source>
        <dbReference type="PROSITE-ProRule" id="PRU00169"/>
    </source>
</evidence>
<dbReference type="Gene3D" id="3.30.450.20">
    <property type="entry name" value="PAS domain"/>
    <property type="match status" value="3"/>
</dbReference>
<dbReference type="SMART" id="SM00388">
    <property type="entry name" value="HisKA"/>
    <property type="match status" value="1"/>
</dbReference>
<dbReference type="InterPro" id="IPR000014">
    <property type="entry name" value="PAS"/>
</dbReference>
<dbReference type="CDD" id="cd00130">
    <property type="entry name" value="PAS"/>
    <property type="match status" value="1"/>
</dbReference>
<evidence type="ECO:0000256" key="4">
    <source>
        <dbReference type="ARBA" id="ARBA00022679"/>
    </source>
</evidence>
<dbReference type="SUPFAM" id="SSF55874">
    <property type="entry name" value="ATPase domain of HSP90 chaperone/DNA topoisomerase II/histidine kinase"/>
    <property type="match status" value="1"/>
</dbReference>
<dbReference type="EC" id="2.7.13.3" evidence="2"/>
<feature type="domain" description="Response regulatory" evidence="8">
    <location>
        <begin position="713"/>
        <end position="827"/>
    </location>
</feature>
<dbReference type="SUPFAM" id="SSF52172">
    <property type="entry name" value="CheY-like"/>
    <property type="match status" value="1"/>
</dbReference>
<dbReference type="PANTHER" id="PTHR43047:SF72">
    <property type="entry name" value="OSMOSENSING HISTIDINE PROTEIN KINASE SLN1"/>
    <property type="match status" value="1"/>
</dbReference>
<dbReference type="EMBL" id="JAJHPV010000014">
    <property type="protein sequence ID" value="MCC6072245.1"/>
    <property type="molecule type" value="Genomic_DNA"/>
</dbReference>
<keyword evidence="3 6" id="KW-0597">Phosphoprotein</keyword>
<dbReference type="SMART" id="SM00387">
    <property type="entry name" value="HATPase_c"/>
    <property type="match status" value="1"/>
</dbReference>
<evidence type="ECO:0000256" key="1">
    <source>
        <dbReference type="ARBA" id="ARBA00000085"/>
    </source>
</evidence>
<feature type="domain" description="Histidine kinase" evidence="7">
    <location>
        <begin position="474"/>
        <end position="693"/>
    </location>
</feature>
<dbReference type="InterPro" id="IPR003594">
    <property type="entry name" value="HATPase_dom"/>
</dbReference>
<dbReference type="SUPFAM" id="SSF55785">
    <property type="entry name" value="PYP-like sensor domain (PAS domain)"/>
    <property type="match status" value="3"/>
</dbReference>
<dbReference type="Pfam" id="PF02518">
    <property type="entry name" value="HATPase_c"/>
    <property type="match status" value="1"/>
</dbReference>
<dbReference type="PROSITE" id="PS50110">
    <property type="entry name" value="RESPONSE_REGULATORY"/>
    <property type="match status" value="1"/>
</dbReference>
<evidence type="ECO:0000256" key="5">
    <source>
        <dbReference type="ARBA" id="ARBA00022777"/>
    </source>
</evidence>
<proteinExistence type="predicted"/>
<dbReference type="Pfam" id="PF08448">
    <property type="entry name" value="PAS_4"/>
    <property type="match status" value="1"/>
</dbReference>
<keyword evidence="11" id="KW-1185">Reference proteome</keyword>
<gene>
    <name evidence="10" type="ORF">LMJ30_14940</name>
</gene>
<reference evidence="10 11" key="1">
    <citation type="submission" date="2021-11" db="EMBL/GenBank/DDBJ databases">
        <authorList>
            <person name="Huq M.A."/>
        </authorList>
    </citation>
    <scope>NUCLEOTIDE SEQUENCE [LARGE SCALE GENOMIC DNA]</scope>
    <source>
        <strain evidence="10 11">MAHUQ-52</strain>
    </source>
</reference>
<accession>A0ABS8IUE6</accession>
<dbReference type="InterPro" id="IPR000700">
    <property type="entry name" value="PAS-assoc_C"/>
</dbReference>
<dbReference type="SUPFAM" id="SSF47384">
    <property type="entry name" value="Homodimeric domain of signal transducing histidine kinase"/>
    <property type="match status" value="1"/>
</dbReference>
<name>A0ABS8IUE6_9BURK</name>
<dbReference type="SMART" id="SM00448">
    <property type="entry name" value="REC"/>
    <property type="match status" value="1"/>
</dbReference>
<dbReference type="InterPro" id="IPR011006">
    <property type="entry name" value="CheY-like_superfamily"/>
</dbReference>
<dbReference type="Pfam" id="PF00072">
    <property type="entry name" value="Response_reg"/>
    <property type="match status" value="1"/>
</dbReference>
<evidence type="ECO:0000256" key="2">
    <source>
        <dbReference type="ARBA" id="ARBA00012438"/>
    </source>
</evidence>
<dbReference type="PROSITE" id="PS50113">
    <property type="entry name" value="PAC"/>
    <property type="match status" value="1"/>
</dbReference>
<comment type="caution">
    <text evidence="10">The sequence shown here is derived from an EMBL/GenBank/DDBJ whole genome shotgun (WGS) entry which is preliminary data.</text>
</comment>
<comment type="catalytic activity">
    <reaction evidence="1">
        <text>ATP + protein L-histidine = ADP + protein N-phospho-L-histidine.</text>
        <dbReference type="EC" id="2.7.13.3"/>
    </reaction>
</comment>
<dbReference type="Gene3D" id="1.10.287.130">
    <property type="match status" value="1"/>
</dbReference>
<dbReference type="Gene3D" id="3.30.565.10">
    <property type="entry name" value="Histidine kinase-like ATPase, C-terminal domain"/>
    <property type="match status" value="1"/>
</dbReference>
<dbReference type="CDD" id="cd00075">
    <property type="entry name" value="HATPase"/>
    <property type="match status" value="1"/>
</dbReference>
<evidence type="ECO:0000256" key="3">
    <source>
        <dbReference type="ARBA" id="ARBA00022553"/>
    </source>
</evidence>
<dbReference type="InterPro" id="IPR005467">
    <property type="entry name" value="His_kinase_dom"/>
</dbReference>
<dbReference type="InterPro" id="IPR004358">
    <property type="entry name" value="Sig_transdc_His_kin-like_C"/>
</dbReference>
<evidence type="ECO:0000259" key="7">
    <source>
        <dbReference type="PROSITE" id="PS50109"/>
    </source>
</evidence>
<dbReference type="InterPro" id="IPR003661">
    <property type="entry name" value="HisK_dim/P_dom"/>
</dbReference>
<keyword evidence="5" id="KW-0418">Kinase</keyword>
<dbReference type="Pfam" id="PF00512">
    <property type="entry name" value="HisKA"/>
    <property type="match status" value="1"/>
</dbReference>
<organism evidence="10 11">
    <name type="scientific">Massilia agrisoli</name>
    <dbReference type="NCBI Taxonomy" id="2892444"/>
    <lineage>
        <taxon>Bacteria</taxon>
        <taxon>Pseudomonadati</taxon>
        <taxon>Pseudomonadota</taxon>
        <taxon>Betaproteobacteria</taxon>
        <taxon>Burkholderiales</taxon>
        <taxon>Oxalobacteraceae</taxon>
        <taxon>Telluria group</taxon>
        <taxon>Massilia</taxon>
    </lineage>
</organism>
<dbReference type="PRINTS" id="PR00344">
    <property type="entry name" value="BCTRLSENSOR"/>
</dbReference>
<evidence type="ECO:0000259" key="9">
    <source>
        <dbReference type="PROSITE" id="PS50113"/>
    </source>
</evidence>
<dbReference type="RefSeq" id="WP_229433135.1">
    <property type="nucleotide sequence ID" value="NZ_JAJHPV010000014.1"/>
</dbReference>
<dbReference type="InterPro" id="IPR001789">
    <property type="entry name" value="Sig_transdc_resp-reg_receiver"/>
</dbReference>
<dbReference type="InterPro" id="IPR013656">
    <property type="entry name" value="PAS_4"/>
</dbReference>
<dbReference type="Proteomes" id="UP001198701">
    <property type="component" value="Unassembled WGS sequence"/>
</dbReference>
<dbReference type="Pfam" id="PF08447">
    <property type="entry name" value="PAS_3"/>
    <property type="match status" value="1"/>
</dbReference>
<dbReference type="InterPro" id="IPR036890">
    <property type="entry name" value="HATPase_C_sf"/>
</dbReference>
<keyword evidence="4" id="KW-0808">Transferase</keyword>
<feature type="domain" description="PAC" evidence="9">
    <location>
        <begin position="410"/>
        <end position="463"/>
    </location>
</feature>
<evidence type="ECO:0000313" key="10">
    <source>
        <dbReference type="EMBL" id="MCC6072245.1"/>
    </source>
</evidence>
<dbReference type="Gene3D" id="2.10.70.100">
    <property type="match status" value="1"/>
</dbReference>
<dbReference type="InterPro" id="IPR001610">
    <property type="entry name" value="PAC"/>
</dbReference>
<dbReference type="PANTHER" id="PTHR43047">
    <property type="entry name" value="TWO-COMPONENT HISTIDINE PROTEIN KINASE"/>
    <property type="match status" value="1"/>
</dbReference>
<sequence>MENAQRPSFDFLSHGGEMGALMRAKNWDDSLLGPTDGWPPLLKSIVRVMLSSSHPMFLWWGPELVQFYNDAYSTTMGPERHPCALGQRGRECWEEIWPIIGPQIDFVMAGKGSTWNVDQLVPVTRHGRREDVWWTYGYSPVEDNDGVQGVLVVCNDVTAQHNAKAELEQANLALTEQICQREQAQRIEALQAAQLLAAEQALHQQHEAEGERLRALFQQAPGFMCILRGPDMVYEFANAAYTRFIGGRDTIGKPIRDALPELQGQGFFELLDGVYQTGKPFAASDVTLLLRKAPHGPVSQVYCDFVYQPILTNGEVSGIFVEGFDATERVMAKQALERSELRLREGMKVARMVVWDWILATNEVIFSENAAELFGANWTSMHQVWGAIDPADMKRMDQARRAALARNGTYGDIIRLVRPDNGELVWLQVYGTVVPDAGGVPRWIRGVSIDITARKRAEESLREAGRHKDEFLAMLSHELRNPLAPIRSAAHLLGMAPDNVARVRQSSAIIERQVNHMTSLINDLLDVSRVNTGLVVLEKDILDLHQVVLESLEQTQPLIQERGHHISVQAPAEGEVAVWADRKRLVQVLTNLLHNAAKYTPPGGRLALDVVAHASALEIHVRDNGIGIDAALLPHVFELFTQQKRSPDRSQGGLGLGLALVRSLVSLHDGHVTVVSDGKDTGSVFSVYLPRHVGAGPGRDGEAGGEPGAGALRVLVVDDNEDAANAMAMLLRLAGYAVMIEHDPDRVLDEAAHFAPHACLIDIGLPGMDGNELARRLRAASGQATLIALTGHSSRFGRDSALAAGFDHYFVKPADTARLFELLASLYPAARMVA</sequence>
<dbReference type="CDD" id="cd00082">
    <property type="entry name" value="HisKA"/>
    <property type="match status" value="1"/>
</dbReference>
<dbReference type="SMART" id="SM00086">
    <property type="entry name" value="PAC"/>
    <property type="match status" value="3"/>
</dbReference>
<dbReference type="InterPro" id="IPR035965">
    <property type="entry name" value="PAS-like_dom_sf"/>
</dbReference>
<dbReference type="InterPro" id="IPR013655">
    <property type="entry name" value="PAS_fold_3"/>
</dbReference>
<dbReference type="PROSITE" id="PS50109">
    <property type="entry name" value="HIS_KIN"/>
    <property type="match status" value="1"/>
</dbReference>
<feature type="modified residue" description="4-aspartylphosphate" evidence="6">
    <location>
        <position position="762"/>
    </location>
</feature>
<dbReference type="InterPro" id="IPR036097">
    <property type="entry name" value="HisK_dim/P_sf"/>
</dbReference>